<sequence length="131" mass="15174">MIYDPILMDLFLQQENIKAVLTIWNEPKPHIPAIEELDHHYIQIHDSIDANIAQHFPSTFSFLLQKINLEGKRVFVHCHAGISRSATVVIHYLTKVSGQDLREIAKFVSKQRPDINPNTSFIRQLIDEFKS</sequence>
<dbReference type="GO" id="GO:0008330">
    <property type="term" value="F:protein tyrosine/threonine phosphatase activity"/>
    <property type="evidence" value="ECO:0007669"/>
    <property type="project" value="TreeGrafter"/>
</dbReference>
<evidence type="ECO:0000313" key="6">
    <source>
        <dbReference type="Proteomes" id="UP000830719"/>
    </source>
</evidence>
<dbReference type="GO" id="GO:0017017">
    <property type="term" value="F:MAP kinase tyrosine/serine/threonine phosphatase activity"/>
    <property type="evidence" value="ECO:0007669"/>
    <property type="project" value="TreeGrafter"/>
</dbReference>
<protein>
    <submittedName>
        <fullName evidence="5">PTP-2</fullName>
    </submittedName>
</protein>
<keyword evidence="2" id="KW-0904">Protein phosphatase</keyword>
<accession>A0AAF1DB64</accession>
<dbReference type="PROSITE" id="PS50054">
    <property type="entry name" value="TYR_PHOSPHATASE_DUAL"/>
    <property type="match status" value="1"/>
</dbReference>
<evidence type="ECO:0000313" key="5">
    <source>
        <dbReference type="EMBL" id="QEI03702.1"/>
    </source>
</evidence>
<evidence type="ECO:0000259" key="4">
    <source>
        <dbReference type="PROSITE" id="PS50056"/>
    </source>
</evidence>
<dbReference type="Gene3D" id="3.90.190.10">
    <property type="entry name" value="Protein tyrosine phosphatase superfamily"/>
    <property type="match status" value="1"/>
</dbReference>
<feature type="domain" description="Tyrosine specific protein phosphatases" evidence="4">
    <location>
        <begin position="54"/>
        <end position="115"/>
    </location>
</feature>
<dbReference type="InterPro" id="IPR000387">
    <property type="entry name" value="Tyr_Pase_dom"/>
</dbReference>
<dbReference type="Pfam" id="PF00782">
    <property type="entry name" value="DSPc"/>
    <property type="match status" value="1"/>
</dbReference>
<dbReference type="Proteomes" id="UP000830719">
    <property type="component" value="Segment"/>
</dbReference>
<keyword evidence="6" id="KW-1185">Reference proteome</keyword>
<feature type="domain" description="Tyrosine-protein phosphatase" evidence="3">
    <location>
        <begin position="1"/>
        <end position="131"/>
    </location>
</feature>
<dbReference type="InterPro" id="IPR029021">
    <property type="entry name" value="Prot-tyrosine_phosphatase-like"/>
</dbReference>
<dbReference type="InterPro" id="IPR020422">
    <property type="entry name" value="TYR_PHOSPHATASE_DUAL_dom"/>
</dbReference>
<evidence type="ECO:0000259" key="3">
    <source>
        <dbReference type="PROSITE" id="PS50054"/>
    </source>
</evidence>
<dbReference type="PANTHER" id="PTHR10159">
    <property type="entry name" value="DUAL SPECIFICITY PROTEIN PHOSPHATASE"/>
    <property type="match status" value="1"/>
</dbReference>
<dbReference type="KEGG" id="vg:80538131"/>
<proteinExistence type="predicted"/>
<dbReference type="SMART" id="SM00195">
    <property type="entry name" value="DSPc"/>
    <property type="match status" value="1"/>
</dbReference>
<name>A0AAF1DB64_9ABAC</name>
<gene>
    <name evidence="5" type="primary">ptp-2</name>
</gene>
<keyword evidence="1" id="KW-0378">Hydrolase</keyword>
<dbReference type="InterPro" id="IPR000340">
    <property type="entry name" value="Dual-sp_phosphatase_cat-dom"/>
</dbReference>
<dbReference type="InterPro" id="IPR016130">
    <property type="entry name" value="Tyr_Pase_AS"/>
</dbReference>
<dbReference type="PANTHER" id="PTHR10159:SF511">
    <property type="entry name" value="DUAL SPECIFICITY PROTEIN PHOSPHATASE 1"/>
    <property type="match status" value="1"/>
</dbReference>
<dbReference type="SUPFAM" id="SSF52799">
    <property type="entry name" value="(Phosphotyrosine protein) phosphatases II"/>
    <property type="match status" value="1"/>
</dbReference>
<dbReference type="PROSITE" id="PS50056">
    <property type="entry name" value="TYR_PHOSPHATASE_2"/>
    <property type="match status" value="1"/>
</dbReference>
<evidence type="ECO:0000256" key="2">
    <source>
        <dbReference type="ARBA" id="ARBA00022912"/>
    </source>
</evidence>
<dbReference type="PROSITE" id="PS00383">
    <property type="entry name" value="TYR_PHOSPHATASE_1"/>
    <property type="match status" value="1"/>
</dbReference>
<dbReference type="GO" id="GO:0033550">
    <property type="term" value="F:MAP kinase tyrosine phosphatase activity"/>
    <property type="evidence" value="ECO:0007669"/>
    <property type="project" value="TreeGrafter"/>
</dbReference>
<dbReference type="CDD" id="cd14498">
    <property type="entry name" value="DSP"/>
    <property type="match status" value="1"/>
</dbReference>
<reference evidence="5" key="1">
    <citation type="submission" date="2019-01" db="EMBL/GenBank/DDBJ databases">
        <authorList>
            <person name="Trentin L.B."/>
            <person name="Santos E.R."/>
            <person name="Silva L.A."/>
            <person name="Sosa-Gomez D.R."/>
            <person name="Ribeiro B.M."/>
            <person name="Ardisson-Araujo D.M.P."/>
        </authorList>
    </citation>
    <scope>NUCLEOTIDE SEQUENCE</scope>
    <source>
        <strain evidence="5">VPN54</strain>
    </source>
</reference>
<dbReference type="EMBL" id="MK419956">
    <property type="protein sequence ID" value="QEI03702.1"/>
    <property type="molecule type" value="Genomic_DNA"/>
</dbReference>
<evidence type="ECO:0000256" key="1">
    <source>
        <dbReference type="ARBA" id="ARBA00022801"/>
    </source>
</evidence>
<dbReference type="GeneID" id="80538131"/>
<dbReference type="RefSeq" id="YP_010799706.1">
    <property type="nucleotide sequence ID" value="NC_076682.1"/>
</dbReference>
<organism evidence="5 6">
    <name type="scientific">Rachiplusia nu nucleopolyhedrovirus</name>
    <dbReference type="NCBI Taxonomy" id="2605775"/>
    <lineage>
        <taxon>Viruses</taxon>
        <taxon>Viruses incertae sedis</taxon>
        <taxon>Naldaviricetes</taxon>
        <taxon>Lefavirales</taxon>
        <taxon>Baculoviridae</taxon>
        <taxon>Alphabaculovirus</taxon>
        <taxon>Alphabaculovirus ranus</taxon>
    </lineage>
</organism>